<evidence type="ECO:0000256" key="3">
    <source>
        <dbReference type="ARBA" id="ARBA00022801"/>
    </source>
</evidence>
<dbReference type="Proteomes" id="UP000651517">
    <property type="component" value="Unassembled WGS sequence"/>
</dbReference>
<evidence type="ECO:0000259" key="5">
    <source>
        <dbReference type="Pfam" id="PF13470"/>
    </source>
</evidence>
<keyword evidence="1" id="KW-0540">Nuclease</keyword>
<dbReference type="InterPro" id="IPR002716">
    <property type="entry name" value="PIN_dom"/>
</dbReference>
<name>A0ABR8WSK3_9MICO</name>
<evidence type="ECO:0000259" key="6">
    <source>
        <dbReference type="Pfam" id="PF26343"/>
    </source>
</evidence>
<keyword evidence="2" id="KW-0479">Metal-binding</keyword>
<accession>A0ABR8WSK3</accession>
<dbReference type="InterPro" id="IPR058652">
    <property type="entry name" value="VapC50_C"/>
</dbReference>
<dbReference type="RefSeq" id="WP_191725406.1">
    <property type="nucleotide sequence ID" value="NZ_JACSPY010000002.1"/>
</dbReference>
<organism evidence="7 8">
    <name type="scientific">Brevibacterium gallinarum</name>
    <dbReference type="NCBI Taxonomy" id="2762220"/>
    <lineage>
        <taxon>Bacteria</taxon>
        <taxon>Bacillati</taxon>
        <taxon>Actinomycetota</taxon>
        <taxon>Actinomycetes</taxon>
        <taxon>Micrococcales</taxon>
        <taxon>Brevibacteriaceae</taxon>
        <taxon>Brevibacterium</taxon>
    </lineage>
</organism>
<feature type="domain" description="PIN" evidence="5">
    <location>
        <begin position="6"/>
        <end position="110"/>
    </location>
</feature>
<reference evidence="7 8" key="1">
    <citation type="submission" date="2020-08" db="EMBL/GenBank/DDBJ databases">
        <title>A Genomic Blueprint of the Chicken Gut Microbiome.</title>
        <authorList>
            <person name="Gilroy R."/>
            <person name="Ravi A."/>
            <person name="Getino M."/>
            <person name="Pursley I."/>
            <person name="Horton D.L."/>
            <person name="Alikhan N.-F."/>
            <person name="Baker D."/>
            <person name="Gharbi K."/>
            <person name="Hall N."/>
            <person name="Watson M."/>
            <person name="Adriaenssens E.M."/>
            <person name="Foster-Nyarko E."/>
            <person name="Jarju S."/>
            <person name="Secka A."/>
            <person name="Antonio M."/>
            <person name="Oren A."/>
            <person name="Chaudhuri R."/>
            <person name="La Ragione R.M."/>
            <person name="Hildebrand F."/>
            <person name="Pallen M.J."/>
        </authorList>
    </citation>
    <scope>NUCLEOTIDE SEQUENCE [LARGE SCALE GENOMIC DNA]</scope>
    <source>
        <strain evidence="7 8">Re57</strain>
    </source>
</reference>
<feature type="domain" description="VapC50 C-terminal" evidence="6">
    <location>
        <begin position="131"/>
        <end position="182"/>
    </location>
</feature>
<evidence type="ECO:0000256" key="2">
    <source>
        <dbReference type="ARBA" id="ARBA00022723"/>
    </source>
</evidence>
<evidence type="ECO:0000313" key="8">
    <source>
        <dbReference type="Proteomes" id="UP000651517"/>
    </source>
</evidence>
<comment type="caution">
    <text evidence="7">The sequence shown here is derived from an EMBL/GenBank/DDBJ whole genome shotgun (WGS) entry which is preliminary data.</text>
</comment>
<keyword evidence="8" id="KW-1185">Reference proteome</keyword>
<proteinExistence type="predicted"/>
<dbReference type="Pfam" id="PF26343">
    <property type="entry name" value="VapC50_C"/>
    <property type="match status" value="1"/>
</dbReference>
<dbReference type="Pfam" id="PF13470">
    <property type="entry name" value="PIN_3"/>
    <property type="match status" value="1"/>
</dbReference>
<evidence type="ECO:0000256" key="4">
    <source>
        <dbReference type="ARBA" id="ARBA00022842"/>
    </source>
</evidence>
<gene>
    <name evidence="7" type="ORF">H9634_03625</name>
</gene>
<keyword evidence="4" id="KW-0460">Magnesium</keyword>
<protein>
    <submittedName>
        <fullName evidence="7">PIN domain-containing protein</fullName>
    </submittedName>
</protein>
<evidence type="ECO:0000313" key="7">
    <source>
        <dbReference type="EMBL" id="MBD8019873.1"/>
    </source>
</evidence>
<dbReference type="EMBL" id="JACSPY010000002">
    <property type="protein sequence ID" value="MBD8019873.1"/>
    <property type="molecule type" value="Genomic_DNA"/>
</dbReference>
<keyword evidence="3" id="KW-0378">Hydrolase</keyword>
<evidence type="ECO:0000256" key="1">
    <source>
        <dbReference type="ARBA" id="ARBA00022722"/>
    </source>
</evidence>
<sequence>MSRFTVFLDACVLVPVAPCDTLLRMADAGAFRPLWSAKVVDEALMALARIHPEVDRSRFLSRFRSMDEAFEDACVEGWEPLEQGVSLPDPDDRHVVAAALRGRADAIITESIRDFPEAVLERLGLEAIRLDAFLLDQFDLSLGATCRVVKDQAAAMSRPPVTVEALLAKLSRSGAPCFARAVSDALAAQVESD</sequence>